<dbReference type="Proteomes" id="UP000813018">
    <property type="component" value="Unassembled WGS sequence"/>
</dbReference>
<accession>A0ABS7CQY7</accession>
<dbReference type="EMBL" id="JAHYXK010000002">
    <property type="protein sequence ID" value="MBW7466193.1"/>
    <property type="molecule type" value="Genomic_DNA"/>
</dbReference>
<name>A0ABS7CQY7_9BACT</name>
<protein>
    <recommendedName>
        <fullName evidence="1">Baseplate J-like C-terminal domain-containing protein</fullName>
    </recommendedName>
</protein>
<sequence length="276" mass="31080">MARSIEEIFNQILDAKNSEPELASLNSSSKTALYRLFAYCFAVATHFHERTWELFKVDLEKIAEEANVGTNKWLQRKALEYQHGSTLSVIGDTVQYNTIDDTKKIITRCSVKENNLNRNVLVKVAKDNGTGGLTRLTDNEMSGLRSYLNQIKMAGTKLILTSLDADRISVYGDIYYNPAFLPETVKENVVNAINSYFASIDFSGNVYVSKLQDAIQAVEGVQDVQIFEIKCRMHTDDINSATAHERVYESYAGYVLSENTTSYTLDDTITMKPFEG</sequence>
<keyword evidence="3" id="KW-1185">Reference proteome</keyword>
<organism evidence="2 3">
    <name type="scientific">Pontibacter aydingkolensis</name>
    <dbReference type="NCBI Taxonomy" id="1911536"/>
    <lineage>
        <taxon>Bacteria</taxon>
        <taxon>Pseudomonadati</taxon>
        <taxon>Bacteroidota</taxon>
        <taxon>Cytophagia</taxon>
        <taxon>Cytophagales</taxon>
        <taxon>Hymenobacteraceae</taxon>
        <taxon>Pontibacter</taxon>
    </lineage>
</organism>
<dbReference type="RefSeq" id="WP_219876072.1">
    <property type="nucleotide sequence ID" value="NZ_JAHYXK010000002.1"/>
</dbReference>
<dbReference type="InterPro" id="IPR058530">
    <property type="entry name" value="Baseplate_J-like_C"/>
</dbReference>
<reference evidence="2 3" key="1">
    <citation type="journal article" date="2016" name="Int. J. Syst. Evol. Microbiol.">
        <title>Pontibacter aydingkolensis sp. nov., isolated from soil of a salt lake.</title>
        <authorList>
            <person name="Osman G."/>
            <person name="Zhang T."/>
            <person name="Lou K."/>
            <person name="Gao Y."/>
            <person name="Chang W."/>
            <person name="Lin Q."/>
            <person name="Yang H.M."/>
            <person name="Huo X.D."/>
            <person name="Wang N."/>
        </authorList>
    </citation>
    <scope>NUCLEOTIDE SEQUENCE [LARGE SCALE GENOMIC DNA]</scope>
    <source>
        <strain evidence="2 3">KACC 19255</strain>
    </source>
</reference>
<evidence type="ECO:0000259" key="1">
    <source>
        <dbReference type="Pfam" id="PF26079"/>
    </source>
</evidence>
<comment type="caution">
    <text evidence="2">The sequence shown here is derived from an EMBL/GenBank/DDBJ whole genome shotgun (WGS) entry which is preliminary data.</text>
</comment>
<evidence type="ECO:0000313" key="2">
    <source>
        <dbReference type="EMBL" id="MBW7466193.1"/>
    </source>
</evidence>
<evidence type="ECO:0000313" key="3">
    <source>
        <dbReference type="Proteomes" id="UP000813018"/>
    </source>
</evidence>
<feature type="domain" description="Baseplate J-like C-terminal" evidence="1">
    <location>
        <begin position="176"/>
        <end position="226"/>
    </location>
</feature>
<proteinExistence type="predicted"/>
<dbReference type="Pfam" id="PF26079">
    <property type="entry name" value="Baseplate_J_C"/>
    <property type="match status" value="1"/>
</dbReference>
<gene>
    <name evidence="2" type="ORF">K0O23_03875</name>
</gene>